<organism evidence="1 2">
    <name type="scientific">Cylicocyclus nassatus</name>
    <name type="common">Nematode worm</name>
    <dbReference type="NCBI Taxonomy" id="53992"/>
    <lineage>
        <taxon>Eukaryota</taxon>
        <taxon>Metazoa</taxon>
        <taxon>Ecdysozoa</taxon>
        <taxon>Nematoda</taxon>
        <taxon>Chromadorea</taxon>
        <taxon>Rhabditida</taxon>
        <taxon>Rhabditina</taxon>
        <taxon>Rhabditomorpha</taxon>
        <taxon>Strongyloidea</taxon>
        <taxon>Strongylidae</taxon>
        <taxon>Cylicocyclus</taxon>
    </lineage>
</organism>
<protein>
    <submittedName>
        <fullName evidence="1">Uncharacterized protein</fullName>
    </submittedName>
</protein>
<dbReference type="EMBL" id="CATQJL010000001">
    <property type="protein sequence ID" value="CAJ0589333.1"/>
    <property type="molecule type" value="Genomic_DNA"/>
</dbReference>
<evidence type="ECO:0000313" key="1">
    <source>
        <dbReference type="EMBL" id="CAJ0589333.1"/>
    </source>
</evidence>
<accession>A0AA36DMT9</accession>
<dbReference type="Proteomes" id="UP001176961">
    <property type="component" value="Unassembled WGS sequence"/>
</dbReference>
<dbReference type="AlphaFoldDB" id="A0AA36DMT9"/>
<reference evidence="1" key="1">
    <citation type="submission" date="2023-07" db="EMBL/GenBank/DDBJ databases">
        <authorList>
            <consortium name="CYATHOMIX"/>
        </authorList>
    </citation>
    <scope>NUCLEOTIDE SEQUENCE</scope>
    <source>
        <strain evidence="1">N/A</strain>
    </source>
</reference>
<evidence type="ECO:0000313" key="2">
    <source>
        <dbReference type="Proteomes" id="UP001176961"/>
    </source>
</evidence>
<gene>
    <name evidence="1" type="ORF">CYNAS_LOCUS1316</name>
</gene>
<name>A0AA36DMT9_CYLNA</name>
<comment type="caution">
    <text evidence="1">The sequence shown here is derived from an EMBL/GenBank/DDBJ whole genome shotgun (WGS) entry which is preliminary data.</text>
</comment>
<proteinExistence type="predicted"/>
<sequence>MPKVRAKDQGTSSEKCTFVNTTDTPLWFTLEHARVAAEHKYIFNIVQATVYSANTEGTFAYNKQAVQPSPIMSEWDIEFDVKPIPTARKIRVERELDDVVQTLKATVAVMLVVTGNYKINPRLPAASWWLYVTTTANLAYDPQDGLLLGRDVIEQADIVQAGSMHQMMREKLEFSKSPLWSSAMHLLAKLAAIKWETTEVALQAILSELYPSLKAQQSHIIISTVSEIFTGNWDAALLLAAYTFRLIPQLAEDVYSHYTKNYTEIGTWSKLTNLPPMTEDGFEFLKSELQAYGLYLGVIAAKDVTGRSAPPPTVIPYEYQKGKIYMKTVSLRLEDLMSKKDREAKKKAHADGKRKEVAGVTKVNAKKSGGKRRDFQKKLYAEMQCLTLQPSLRA</sequence>
<keyword evidence="2" id="KW-1185">Reference proteome</keyword>